<dbReference type="InterPro" id="IPR024264">
    <property type="entry name" value="DUF3786"/>
</dbReference>
<accession>A0A9D5JSY4</accession>
<evidence type="ECO:0000313" key="2">
    <source>
        <dbReference type="EMBL" id="MBD3323615.1"/>
    </source>
</evidence>
<proteinExistence type="predicted"/>
<reference evidence="2" key="1">
    <citation type="submission" date="2019-11" db="EMBL/GenBank/DDBJ databases">
        <title>Microbial mats filling the niche in hypersaline microbial mats.</title>
        <authorList>
            <person name="Wong H.L."/>
            <person name="Macleod F.I."/>
            <person name="White R.A. III"/>
            <person name="Burns B.P."/>
        </authorList>
    </citation>
    <scope>NUCLEOTIDE SEQUENCE</scope>
    <source>
        <strain evidence="2">Rbin_158</strain>
    </source>
</reference>
<evidence type="ECO:0000259" key="1">
    <source>
        <dbReference type="Pfam" id="PF12654"/>
    </source>
</evidence>
<organism evidence="2 3">
    <name type="scientific">candidate division KSB3 bacterium</name>
    <dbReference type="NCBI Taxonomy" id="2044937"/>
    <lineage>
        <taxon>Bacteria</taxon>
        <taxon>candidate division KSB3</taxon>
    </lineage>
</organism>
<evidence type="ECO:0000313" key="3">
    <source>
        <dbReference type="Proteomes" id="UP000649604"/>
    </source>
</evidence>
<name>A0A9D5JSY4_9BACT</name>
<comment type="caution">
    <text evidence="2">The sequence shown here is derived from an EMBL/GenBank/DDBJ whole genome shotgun (WGS) entry which is preliminary data.</text>
</comment>
<dbReference type="AlphaFoldDB" id="A0A9D5JSY4"/>
<feature type="domain" description="DUF3786" evidence="1">
    <location>
        <begin position="24"/>
        <end position="199"/>
    </location>
</feature>
<sequence length="205" mass="22607">MAEPTFTPSGLGAKQWEELQQMTPDAVCRRAAVRFDATQRWYAVNFMDIEYRVRVDEKRVEGPTGEALAADSELQLLLLTYLLSAQDVPLSGTRVSERDLPGGNLFFRGPHALPTAPLIERFGSAPEKFLDVGIVLGGSRIAYGDVAIEFLALPRIPVGCVLWAEDEEFPARVTFLFDSSIHAHLPLDVVLALVRSVVTRVLEVA</sequence>
<dbReference type="Proteomes" id="UP000649604">
    <property type="component" value="Unassembled WGS sequence"/>
</dbReference>
<dbReference type="EMBL" id="WJJP01000107">
    <property type="protein sequence ID" value="MBD3323615.1"/>
    <property type="molecule type" value="Genomic_DNA"/>
</dbReference>
<protein>
    <submittedName>
        <fullName evidence="2">DUF3786 domain-containing protein</fullName>
    </submittedName>
</protein>
<dbReference type="Pfam" id="PF12654">
    <property type="entry name" value="DUF3786"/>
    <property type="match status" value="1"/>
</dbReference>
<gene>
    <name evidence="2" type="ORF">GF339_03460</name>
</gene>